<sequence length="86" mass="9952">MTVPLKLPKEHKDRIVDRVQSYFETERSEEFGRLAAEQLLDFMIGELAAPIYNQAIGDARQSLLLKMSELEDELYAVERPISVDRK</sequence>
<dbReference type="AlphaFoldDB" id="A0A7X0RW93"/>
<dbReference type="Pfam" id="PF09932">
    <property type="entry name" value="DUF2164"/>
    <property type="match status" value="1"/>
</dbReference>
<protein>
    <submittedName>
        <fullName evidence="1">DUF2164 domain-containing protein</fullName>
    </submittedName>
</protein>
<name>A0A7X0RW93_9BACL</name>
<reference evidence="1 2" key="1">
    <citation type="submission" date="2020-08" db="EMBL/GenBank/DDBJ databases">
        <title>Cohnella phylogeny.</title>
        <authorList>
            <person name="Dunlap C."/>
        </authorList>
    </citation>
    <scope>NUCLEOTIDE SEQUENCE [LARGE SCALE GENOMIC DNA]</scope>
    <source>
        <strain evidence="1 2">DSM 28246</strain>
    </source>
</reference>
<accession>A0A7X0RW93</accession>
<evidence type="ECO:0000313" key="1">
    <source>
        <dbReference type="EMBL" id="MBB6673279.1"/>
    </source>
</evidence>
<keyword evidence="2" id="KW-1185">Reference proteome</keyword>
<proteinExistence type="predicted"/>
<comment type="caution">
    <text evidence="1">The sequence shown here is derived from an EMBL/GenBank/DDBJ whole genome shotgun (WGS) entry which is preliminary data.</text>
</comment>
<dbReference type="InterPro" id="IPR018680">
    <property type="entry name" value="DUF2164"/>
</dbReference>
<organism evidence="1 2">
    <name type="scientific">Cohnella nanjingensis</name>
    <dbReference type="NCBI Taxonomy" id="1387779"/>
    <lineage>
        <taxon>Bacteria</taxon>
        <taxon>Bacillati</taxon>
        <taxon>Bacillota</taxon>
        <taxon>Bacilli</taxon>
        <taxon>Bacillales</taxon>
        <taxon>Paenibacillaceae</taxon>
        <taxon>Cohnella</taxon>
    </lineage>
</organism>
<dbReference type="EMBL" id="JACJVP010000036">
    <property type="protein sequence ID" value="MBB6673279.1"/>
    <property type="molecule type" value="Genomic_DNA"/>
</dbReference>
<gene>
    <name evidence="1" type="ORF">H7C19_21620</name>
</gene>
<dbReference type="Proteomes" id="UP000547209">
    <property type="component" value="Unassembled WGS sequence"/>
</dbReference>
<evidence type="ECO:0000313" key="2">
    <source>
        <dbReference type="Proteomes" id="UP000547209"/>
    </source>
</evidence>
<dbReference type="RefSeq" id="WP_185671143.1">
    <property type="nucleotide sequence ID" value="NZ_JACJVP010000036.1"/>
</dbReference>